<dbReference type="GO" id="GO:0016020">
    <property type="term" value="C:membrane"/>
    <property type="evidence" value="ECO:0007669"/>
    <property type="project" value="UniProtKB-SubCell"/>
</dbReference>
<evidence type="ECO:0000256" key="6">
    <source>
        <dbReference type="SAM" id="Phobius"/>
    </source>
</evidence>
<name>M2XTH2_GALSU</name>
<evidence type="ECO:0000256" key="2">
    <source>
        <dbReference type="ARBA" id="ARBA00022448"/>
    </source>
</evidence>
<proteinExistence type="predicted"/>
<dbReference type="InterPro" id="IPR013057">
    <property type="entry name" value="AA_transpt_TM"/>
</dbReference>
<feature type="transmembrane region" description="Helical" evidence="6">
    <location>
        <begin position="132"/>
        <end position="160"/>
    </location>
</feature>
<dbReference type="RefSeq" id="XP_005703468.1">
    <property type="nucleotide sequence ID" value="XM_005703411.1"/>
</dbReference>
<evidence type="ECO:0000259" key="7">
    <source>
        <dbReference type="Pfam" id="PF01490"/>
    </source>
</evidence>
<dbReference type="GeneID" id="17085948"/>
<dbReference type="Pfam" id="PF01490">
    <property type="entry name" value="Aa_trans"/>
    <property type="match status" value="1"/>
</dbReference>
<sequence>MDCKQNSLEFVDEGIYNCQPQEEQAQSSKVQLPEANNAQAELDPDKLPESLKSNWVLVVILLVAETESASQLSLPSVVMSMGFVPGAIFLVFFGIMAMYTGFLISDIWKSHPLVRNYDEVVGIHFGRIAKEVALWCQVTLLFCFVAANIMVSAQAFYIAANQKTCYIVFSVVVTLIGILISVPRTLKGVAYLSISCIIFVAVPEIMTLTAVAVQNSPEPDLSIGASSGASAFAITNLVDFFVAISDIVFAYSGHLLFFNLIIEMGNPYDFKKAVFWGFTINIINYLIIGLGIYAYTGNYSQSPYILNIISSSV</sequence>
<dbReference type="STRING" id="130081.M2XTH2"/>
<protein>
    <submittedName>
        <fullName evidence="8">Amino acid/auxin permease, AAAP family</fullName>
    </submittedName>
</protein>
<feature type="transmembrane region" description="Helical" evidence="6">
    <location>
        <begin position="189"/>
        <end position="213"/>
    </location>
</feature>
<evidence type="ECO:0000256" key="1">
    <source>
        <dbReference type="ARBA" id="ARBA00004370"/>
    </source>
</evidence>
<dbReference type="PANTHER" id="PTHR48017">
    <property type="entry name" value="OS05G0424000 PROTEIN-RELATED"/>
    <property type="match status" value="1"/>
</dbReference>
<dbReference type="AlphaFoldDB" id="M2XTH2"/>
<keyword evidence="3 6" id="KW-0812">Transmembrane</keyword>
<dbReference type="OMA" id="RTWIVRI"/>
<comment type="subcellular location">
    <subcellularLocation>
        <location evidence="1">Membrane</location>
    </subcellularLocation>
</comment>
<dbReference type="Proteomes" id="UP000030680">
    <property type="component" value="Unassembled WGS sequence"/>
</dbReference>
<dbReference type="EMBL" id="KB454539">
    <property type="protein sequence ID" value="EME26948.1"/>
    <property type="molecule type" value="Genomic_DNA"/>
</dbReference>
<accession>M2XTH2</accession>
<dbReference type="KEGG" id="gsl:Gasu_54020"/>
<evidence type="ECO:0000256" key="3">
    <source>
        <dbReference type="ARBA" id="ARBA00022692"/>
    </source>
</evidence>
<evidence type="ECO:0000256" key="4">
    <source>
        <dbReference type="ARBA" id="ARBA00022989"/>
    </source>
</evidence>
<evidence type="ECO:0000313" key="8">
    <source>
        <dbReference type="EMBL" id="EME26948.1"/>
    </source>
</evidence>
<feature type="transmembrane region" description="Helical" evidence="6">
    <location>
        <begin position="83"/>
        <end position="105"/>
    </location>
</feature>
<dbReference type="OrthoDB" id="40134at2759"/>
<feature type="transmembrane region" description="Helical" evidence="6">
    <location>
        <begin position="240"/>
        <end position="262"/>
    </location>
</feature>
<keyword evidence="5 6" id="KW-0472">Membrane</keyword>
<evidence type="ECO:0000256" key="5">
    <source>
        <dbReference type="ARBA" id="ARBA00023136"/>
    </source>
</evidence>
<feature type="transmembrane region" description="Helical" evidence="6">
    <location>
        <begin position="166"/>
        <end position="182"/>
    </location>
</feature>
<reference evidence="9" key="1">
    <citation type="journal article" date="2013" name="Science">
        <title>Gene transfer from bacteria and archaea facilitated evolution of an extremophilic eukaryote.</title>
        <authorList>
            <person name="Schonknecht G."/>
            <person name="Chen W.H."/>
            <person name="Ternes C.M."/>
            <person name="Barbier G.G."/>
            <person name="Shrestha R.P."/>
            <person name="Stanke M."/>
            <person name="Brautigam A."/>
            <person name="Baker B.J."/>
            <person name="Banfield J.F."/>
            <person name="Garavito R.M."/>
            <person name="Carr K."/>
            <person name="Wilkerson C."/>
            <person name="Rensing S.A."/>
            <person name="Gagneul D."/>
            <person name="Dickenson N.E."/>
            <person name="Oesterhelt C."/>
            <person name="Lercher M.J."/>
            <person name="Weber A.P."/>
        </authorList>
    </citation>
    <scope>NUCLEOTIDE SEQUENCE [LARGE SCALE GENOMIC DNA]</scope>
    <source>
        <strain evidence="9">074W</strain>
    </source>
</reference>
<dbReference type="Gramene" id="EME26948">
    <property type="protein sequence ID" value="EME26948"/>
    <property type="gene ID" value="Gasu_54020"/>
</dbReference>
<keyword evidence="2" id="KW-0813">Transport</keyword>
<organism evidence="8 9">
    <name type="scientific">Galdieria sulphuraria</name>
    <name type="common">Red alga</name>
    <dbReference type="NCBI Taxonomy" id="130081"/>
    <lineage>
        <taxon>Eukaryota</taxon>
        <taxon>Rhodophyta</taxon>
        <taxon>Bangiophyceae</taxon>
        <taxon>Galdieriales</taxon>
        <taxon>Galdieriaceae</taxon>
        <taxon>Galdieria</taxon>
    </lineage>
</organism>
<gene>
    <name evidence="8" type="ORF">Gasu_54020</name>
</gene>
<feature type="domain" description="Amino acid transporter transmembrane" evidence="7">
    <location>
        <begin position="52"/>
        <end position="307"/>
    </location>
</feature>
<feature type="transmembrane region" description="Helical" evidence="6">
    <location>
        <begin position="274"/>
        <end position="295"/>
    </location>
</feature>
<keyword evidence="9" id="KW-1185">Reference proteome</keyword>
<keyword evidence="4 6" id="KW-1133">Transmembrane helix</keyword>
<feature type="non-terminal residue" evidence="8">
    <location>
        <position position="1"/>
    </location>
</feature>
<evidence type="ECO:0000313" key="9">
    <source>
        <dbReference type="Proteomes" id="UP000030680"/>
    </source>
</evidence>